<name>A0ABR9QGF4_9BACI</name>
<dbReference type="SUPFAM" id="SSF53167">
    <property type="entry name" value="Purine and uridine phosphorylases"/>
    <property type="match status" value="1"/>
</dbReference>
<dbReference type="InterPro" id="IPR000845">
    <property type="entry name" value="Nucleoside_phosphorylase_d"/>
</dbReference>
<evidence type="ECO:0000313" key="7">
    <source>
        <dbReference type="EMBL" id="MBE4907564.1"/>
    </source>
</evidence>
<dbReference type="Proteomes" id="UP001516662">
    <property type="component" value="Unassembled WGS sequence"/>
</dbReference>
<evidence type="ECO:0000256" key="2">
    <source>
        <dbReference type="ARBA" id="ARBA00011974"/>
    </source>
</evidence>
<dbReference type="NCBIfam" id="TIGR01704">
    <property type="entry name" value="MTA_SAH-Nsdase"/>
    <property type="match status" value="1"/>
</dbReference>
<sequence>MKKIGIIGAMQVEIDLLIARMETYENSTVAGFPFYTGTLFGKDIVLTRCGVGKVNSAACTQILIDRFNVDCIINTGIAGSLRKEIGILDLVISSDVTHHDVRKAQMKNLFPYQESFIANNRMIVLAQKACETLEVKPNYHFGRIVSGECFVSDTRLKETIINEYSPACVEMEGSAIGHVAFLNNIPFLILRCISDQADDEAAMSYENFEKLAANQSAAVVLEMIKMM</sequence>
<gene>
    <name evidence="7" type="ORF">IMZ08_05735</name>
</gene>
<evidence type="ECO:0000256" key="4">
    <source>
        <dbReference type="ARBA" id="ARBA00022801"/>
    </source>
</evidence>
<evidence type="ECO:0000256" key="1">
    <source>
        <dbReference type="ARBA" id="ARBA00004945"/>
    </source>
</evidence>
<evidence type="ECO:0000256" key="3">
    <source>
        <dbReference type="ARBA" id="ARBA00022605"/>
    </source>
</evidence>
<dbReference type="EC" id="3.2.2.9" evidence="2"/>
<feature type="domain" description="Nucleoside phosphorylase" evidence="6">
    <location>
        <begin position="3"/>
        <end position="225"/>
    </location>
</feature>
<keyword evidence="4 7" id="KW-0378">Hydrolase</keyword>
<dbReference type="PANTHER" id="PTHR46832">
    <property type="entry name" value="5'-METHYLTHIOADENOSINE/S-ADENOSYLHOMOCYSTEINE NUCLEOSIDASE"/>
    <property type="match status" value="1"/>
</dbReference>
<comment type="caution">
    <text evidence="7">The sequence shown here is derived from an EMBL/GenBank/DDBJ whole genome shotgun (WGS) entry which is preliminary data.</text>
</comment>
<keyword evidence="7" id="KW-0326">Glycosidase</keyword>
<dbReference type="CDD" id="cd09008">
    <property type="entry name" value="MTAN"/>
    <property type="match status" value="1"/>
</dbReference>
<dbReference type="Gene3D" id="3.40.50.1580">
    <property type="entry name" value="Nucleoside phosphorylase domain"/>
    <property type="match status" value="1"/>
</dbReference>
<keyword evidence="3" id="KW-0028">Amino-acid biosynthesis</keyword>
<dbReference type="Pfam" id="PF01048">
    <property type="entry name" value="PNP_UDP_1"/>
    <property type="match status" value="1"/>
</dbReference>
<reference evidence="7 8" key="1">
    <citation type="submission" date="2020-10" db="EMBL/GenBank/DDBJ databases">
        <title>Bacillus sp. HD4P25, an endophyte from a halophyte.</title>
        <authorList>
            <person name="Sun J.-Q."/>
        </authorList>
    </citation>
    <scope>NUCLEOTIDE SEQUENCE [LARGE SCALE GENOMIC DNA]</scope>
    <source>
        <strain evidence="7 8">YIM 93174</strain>
    </source>
</reference>
<protein>
    <recommendedName>
        <fullName evidence="2">adenosylhomocysteine nucleosidase</fullName>
        <ecNumber evidence="2">3.2.2.9</ecNumber>
    </recommendedName>
</protein>
<keyword evidence="5" id="KW-0486">Methionine biosynthesis</keyword>
<dbReference type="InterPro" id="IPR035994">
    <property type="entry name" value="Nucleoside_phosphorylase_sf"/>
</dbReference>
<dbReference type="InterPro" id="IPR010049">
    <property type="entry name" value="MTA_SAH_Nsdase"/>
</dbReference>
<dbReference type="GO" id="GO:0008782">
    <property type="term" value="F:adenosylhomocysteine nucleosidase activity"/>
    <property type="evidence" value="ECO:0007669"/>
    <property type="project" value="UniProtKB-EC"/>
</dbReference>
<dbReference type="RefSeq" id="WP_193535090.1">
    <property type="nucleotide sequence ID" value="NZ_JAGGKM010000009.1"/>
</dbReference>
<evidence type="ECO:0000256" key="5">
    <source>
        <dbReference type="ARBA" id="ARBA00023167"/>
    </source>
</evidence>
<evidence type="ECO:0000259" key="6">
    <source>
        <dbReference type="Pfam" id="PF01048"/>
    </source>
</evidence>
<evidence type="ECO:0000313" key="8">
    <source>
        <dbReference type="Proteomes" id="UP001516662"/>
    </source>
</evidence>
<keyword evidence="8" id="KW-1185">Reference proteome</keyword>
<comment type="pathway">
    <text evidence="1">Amino-acid biosynthesis; L-methionine biosynthesis via salvage pathway; S-methyl-5-thio-alpha-D-ribose 1-phosphate from S-methyl-5'-thioadenosine (hydrolase route): step 1/2.</text>
</comment>
<dbReference type="EMBL" id="JADCLJ010000011">
    <property type="protein sequence ID" value="MBE4907564.1"/>
    <property type="molecule type" value="Genomic_DNA"/>
</dbReference>
<dbReference type="NCBIfam" id="NF004079">
    <property type="entry name" value="PRK05584.1"/>
    <property type="match status" value="1"/>
</dbReference>
<accession>A0ABR9QGF4</accession>
<organism evidence="7 8">
    <name type="scientific">Litchfieldia luteola</name>
    <dbReference type="NCBI Taxonomy" id="682179"/>
    <lineage>
        <taxon>Bacteria</taxon>
        <taxon>Bacillati</taxon>
        <taxon>Bacillota</taxon>
        <taxon>Bacilli</taxon>
        <taxon>Bacillales</taxon>
        <taxon>Bacillaceae</taxon>
        <taxon>Litchfieldia</taxon>
    </lineage>
</organism>
<proteinExistence type="predicted"/>
<dbReference type="NCBIfam" id="NF011286">
    <property type="entry name" value="PRK14697.1"/>
    <property type="match status" value="1"/>
</dbReference>
<dbReference type="PANTHER" id="PTHR46832:SF1">
    <property type="entry name" value="5'-METHYLTHIOADENOSINE_S-ADENOSYLHOMOCYSTEINE NUCLEOSIDASE"/>
    <property type="match status" value="1"/>
</dbReference>